<dbReference type="InterPro" id="IPR029063">
    <property type="entry name" value="SAM-dependent_MTases_sf"/>
</dbReference>
<gene>
    <name evidence="6" type="ORF">QQS21_010754</name>
</gene>
<evidence type="ECO:0000256" key="2">
    <source>
        <dbReference type="ARBA" id="ARBA00022679"/>
    </source>
</evidence>
<keyword evidence="1" id="KW-0489">Methyltransferase</keyword>
<dbReference type="Proteomes" id="UP001251528">
    <property type="component" value="Unassembled WGS sequence"/>
</dbReference>
<organism evidence="6 7">
    <name type="scientific">Conoideocrella luteorostrata</name>
    <dbReference type="NCBI Taxonomy" id="1105319"/>
    <lineage>
        <taxon>Eukaryota</taxon>
        <taxon>Fungi</taxon>
        <taxon>Dikarya</taxon>
        <taxon>Ascomycota</taxon>
        <taxon>Pezizomycotina</taxon>
        <taxon>Sordariomycetes</taxon>
        <taxon>Hypocreomycetidae</taxon>
        <taxon>Hypocreales</taxon>
        <taxon>Clavicipitaceae</taxon>
        <taxon>Conoideocrella</taxon>
    </lineage>
</organism>
<dbReference type="InterPro" id="IPR036390">
    <property type="entry name" value="WH_DNA-bd_sf"/>
</dbReference>
<comment type="caution">
    <text evidence="6">The sequence shown here is derived from an EMBL/GenBank/DDBJ whole genome shotgun (WGS) entry which is preliminary data.</text>
</comment>
<reference evidence="6" key="1">
    <citation type="submission" date="2023-06" db="EMBL/GenBank/DDBJ databases">
        <title>Conoideocrella luteorostrata (Hypocreales: Clavicipitaceae), a potential biocontrol fungus for elongate hemlock scale in United States Christmas tree production areas.</title>
        <authorList>
            <person name="Barrett H."/>
            <person name="Lovett B."/>
            <person name="Macias A.M."/>
            <person name="Stajich J.E."/>
            <person name="Kasson M.T."/>
        </authorList>
    </citation>
    <scope>NUCLEOTIDE SEQUENCE</scope>
    <source>
        <strain evidence="6">ARSEF 14590</strain>
    </source>
</reference>
<dbReference type="EMBL" id="JASWJB010000326">
    <property type="protein sequence ID" value="KAK2591561.1"/>
    <property type="molecule type" value="Genomic_DNA"/>
</dbReference>
<dbReference type="PANTHER" id="PTHR43712:SF2">
    <property type="entry name" value="O-METHYLTRANSFERASE CICE"/>
    <property type="match status" value="1"/>
</dbReference>
<keyword evidence="3" id="KW-0949">S-adenosyl-L-methionine</keyword>
<dbReference type="Gene3D" id="3.40.50.150">
    <property type="entry name" value="Vaccinia Virus protein VP39"/>
    <property type="match status" value="1"/>
</dbReference>
<evidence type="ECO:0000256" key="3">
    <source>
        <dbReference type="ARBA" id="ARBA00022691"/>
    </source>
</evidence>
<dbReference type="GO" id="GO:0032259">
    <property type="term" value="P:methylation"/>
    <property type="evidence" value="ECO:0007669"/>
    <property type="project" value="UniProtKB-KW"/>
</dbReference>
<dbReference type="Gene3D" id="1.10.10.10">
    <property type="entry name" value="Winged helix-like DNA-binding domain superfamily/Winged helix DNA-binding domain"/>
    <property type="match status" value="1"/>
</dbReference>
<proteinExistence type="predicted"/>
<dbReference type="SUPFAM" id="SSF46785">
    <property type="entry name" value="Winged helix' DNA-binding domain"/>
    <property type="match status" value="1"/>
</dbReference>
<protein>
    <recommendedName>
        <fullName evidence="5">O-methyltransferase C-terminal domain-containing protein</fullName>
    </recommendedName>
</protein>
<evidence type="ECO:0000313" key="7">
    <source>
        <dbReference type="Proteomes" id="UP001251528"/>
    </source>
</evidence>
<feature type="domain" description="O-methyltransferase C-terminal" evidence="5">
    <location>
        <begin position="272"/>
        <end position="360"/>
    </location>
</feature>
<dbReference type="PROSITE" id="PS51683">
    <property type="entry name" value="SAM_OMT_II"/>
    <property type="match status" value="1"/>
</dbReference>
<keyword evidence="7" id="KW-1185">Reference proteome</keyword>
<keyword evidence="2" id="KW-0808">Transferase</keyword>
<dbReference type="Pfam" id="PF00891">
    <property type="entry name" value="Methyltransf_2"/>
    <property type="match status" value="1"/>
</dbReference>
<accession>A0AAJ0CIV9</accession>
<feature type="active site" description="Proton acceptor" evidence="4">
    <location>
        <position position="288"/>
    </location>
</feature>
<dbReference type="InterPro" id="IPR001077">
    <property type="entry name" value="COMT_C"/>
</dbReference>
<dbReference type="InterPro" id="IPR036388">
    <property type="entry name" value="WH-like_DNA-bd_sf"/>
</dbReference>
<dbReference type="AlphaFoldDB" id="A0AAJ0CIV9"/>
<evidence type="ECO:0000256" key="1">
    <source>
        <dbReference type="ARBA" id="ARBA00022603"/>
    </source>
</evidence>
<sequence>MNSATAAKALDEARALVAELESYDGTIEQHQSLLNRAHGVRAAMEGPYEMATRWLENMACGAAMNLLIRIGAFEMIPSEGSITSPALASTCNVDATVITRAMRVLVVSGIFQETGKDEYAHNQRSRALHPTAGLGGFVGVCVDIMHAWITMPNYCSTHEPKELYDSRKSPFAFTSGMEGMTYYEVLDTNPKQRGLWNITLQNMAKNFPVLGMFPFHDLKALEVQGSQERPYIVDVGGGRGQALLAIQNDCRGAFSGRLVLQDTPAVINTLQSDDIPGAHVYLMRRLLHDFYDPEAIEILRNTASAMAFDSRLLICDMLVPDKVEVHGPMTLYWLDFSLLAIGGKERSLPEFERICAQAGLEIVKVYPSRGDNTIMLETRLQRQ</sequence>
<evidence type="ECO:0000259" key="5">
    <source>
        <dbReference type="Pfam" id="PF00891"/>
    </source>
</evidence>
<dbReference type="GO" id="GO:0008171">
    <property type="term" value="F:O-methyltransferase activity"/>
    <property type="evidence" value="ECO:0007669"/>
    <property type="project" value="InterPro"/>
</dbReference>
<evidence type="ECO:0000313" key="6">
    <source>
        <dbReference type="EMBL" id="KAK2591561.1"/>
    </source>
</evidence>
<evidence type="ECO:0000256" key="4">
    <source>
        <dbReference type="PIRSR" id="PIRSR005739-1"/>
    </source>
</evidence>
<dbReference type="PANTHER" id="PTHR43712">
    <property type="entry name" value="PUTATIVE (AFU_ORTHOLOGUE AFUA_4G14580)-RELATED"/>
    <property type="match status" value="1"/>
</dbReference>
<dbReference type="InterPro" id="IPR016461">
    <property type="entry name" value="COMT-like"/>
</dbReference>
<dbReference type="PIRSF" id="PIRSF005739">
    <property type="entry name" value="O-mtase"/>
    <property type="match status" value="1"/>
</dbReference>
<name>A0AAJ0CIV9_9HYPO</name>
<dbReference type="SUPFAM" id="SSF53335">
    <property type="entry name" value="S-adenosyl-L-methionine-dependent methyltransferases"/>
    <property type="match status" value="1"/>
</dbReference>